<gene>
    <name evidence="5" type="ordered locus">Desmer_0451</name>
</gene>
<dbReference type="GO" id="GO:0050667">
    <property type="term" value="P:homocysteine metabolic process"/>
    <property type="evidence" value="ECO:0007669"/>
    <property type="project" value="TreeGrafter"/>
</dbReference>
<keyword evidence="2" id="KW-0170">Cobalt</keyword>
<dbReference type="GO" id="GO:0046653">
    <property type="term" value="P:tetrahydrofolate metabolic process"/>
    <property type="evidence" value="ECO:0007669"/>
    <property type="project" value="TreeGrafter"/>
</dbReference>
<name>J7ILQ9_DESMD</name>
<protein>
    <submittedName>
        <fullName evidence="5">Putative cobalamin binding protein</fullName>
    </submittedName>
</protein>
<dbReference type="KEGG" id="dmi:Desmer_0451"/>
<evidence type="ECO:0000256" key="1">
    <source>
        <dbReference type="ARBA" id="ARBA00022723"/>
    </source>
</evidence>
<dbReference type="Gene3D" id="1.10.1240.10">
    <property type="entry name" value="Methionine synthase domain"/>
    <property type="match status" value="1"/>
</dbReference>
<keyword evidence="1" id="KW-0479">Metal-binding</keyword>
<dbReference type="InterPro" id="IPR006158">
    <property type="entry name" value="Cobalamin-bd"/>
</dbReference>
<evidence type="ECO:0000313" key="6">
    <source>
        <dbReference type="Proteomes" id="UP000005262"/>
    </source>
</evidence>
<reference evidence="5 6" key="1">
    <citation type="journal article" date="2012" name="J. Bacteriol.">
        <title>Complete genome sequences of Desulfosporosinus orientis DSM765T, Desulfosporosinus youngiae DSM17734T, Desulfosporosinus meridiei DSM13257T, and Desulfosporosinus acidiphilus DSM22704T.</title>
        <authorList>
            <person name="Pester M."/>
            <person name="Brambilla E."/>
            <person name="Alazard D."/>
            <person name="Rattei T."/>
            <person name="Weinmaier T."/>
            <person name="Han J."/>
            <person name="Lucas S."/>
            <person name="Lapidus A."/>
            <person name="Cheng J.F."/>
            <person name="Goodwin L."/>
            <person name="Pitluck S."/>
            <person name="Peters L."/>
            <person name="Ovchinnikova G."/>
            <person name="Teshima H."/>
            <person name="Detter J.C."/>
            <person name="Han C.S."/>
            <person name="Tapia R."/>
            <person name="Land M.L."/>
            <person name="Hauser L."/>
            <person name="Kyrpides N.C."/>
            <person name="Ivanova N.N."/>
            <person name="Pagani I."/>
            <person name="Huntmann M."/>
            <person name="Wei C.L."/>
            <person name="Davenport K.W."/>
            <person name="Daligault H."/>
            <person name="Chain P.S."/>
            <person name="Chen A."/>
            <person name="Mavromatis K."/>
            <person name="Markowitz V."/>
            <person name="Szeto E."/>
            <person name="Mikhailova N."/>
            <person name="Pati A."/>
            <person name="Wagner M."/>
            <person name="Woyke T."/>
            <person name="Ollivier B."/>
            <person name="Klenk H.P."/>
            <person name="Spring S."/>
            <person name="Loy A."/>
        </authorList>
    </citation>
    <scope>NUCLEOTIDE SEQUENCE [LARGE SCALE GENOMIC DNA]</scope>
    <source>
        <strain evidence="6">ATCC BAA-275 / DSM 13257 / NCIMB 13706 / S10</strain>
    </source>
</reference>
<accession>J7ILQ9</accession>
<dbReference type="STRING" id="768704.Desmer_0451"/>
<dbReference type="EMBL" id="CP003629">
    <property type="protein sequence ID" value="AFQ42500.1"/>
    <property type="molecule type" value="Genomic_DNA"/>
</dbReference>
<organism evidence="5 6">
    <name type="scientific">Desulfosporosinus meridiei (strain ATCC BAA-275 / DSM 13257 / KCTC 12902 / NCIMB 13706 / S10)</name>
    <dbReference type="NCBI Taxonomy" id="768704"/>
    <lineage>
        <taxon>Bacteria</taxon>
        <taxon>Bacillati</taxon>
        <taxon>Bacillota</taxon>
        <taxon>Clostridia</taxon>
        <taxon>Eubacteriales</taxon>
        <taxon>Desulfitobacteriaceae</taxon>
        <taxon>Desulfosporosinus</taxon>
    </lineage>
</organism>
<dbReference type="Proteomes" id="UP000005262">
    <property type="component" value="Chromosome"/>
</dbReference>
<evidence type="ECO:0000259" key="4">
    <source>
        <dbReference type="PROSITE" id="PS51337"/>
    </source>
</evidence>
<dbReference type="eggNOG" id="COG5012">
    <property type="taxonomic scope" value="Bacteria"/>
</dbReference>
<dbReference type="Pfam" id="PF02310">
    <property type="entry name" value="B12-binding"/>
    <property type="match status" value="1"/>
</dbReference>
<dbReference type="PROSITE" id="PS51337">
    <property type="entry name" value="B12_BINDING_NTER"/>
    <property type="match status" value="1"/>
</dbReference>
<dbReference type="GO" id="GO:0046872">
    <property type="term" value="F:metal ion binding"/>
    <property type="evidence" value="ECO:0007669"/>
    <property type="project" value="UniProtKB-KW"/>
</dbReference>
<dbReference type="CDD" id="cd02070">
    <property type="entry name" value="corrinoid_protein_B12-BD"/>
    <property type="match status" value="1"/>
</dbReference>
<dbReference type="InterPro" id="IPR036594">
    <property type="entry name" value="Meth_synthase_dom"/>
</dbReference>
<dbReference type="PROSITE" id="PS51332">
    <property type="entry name" value="B12_BINDING"/>
    <property type="match status" value="1"/>
</dbReference>
<dbReference type="AlphaFoldDB" id="J7ILQ9"/>
<dbReference type="GO" id="GO:0031419">
    <property type="term" value="F:cobalamin binding"/>
    <property type="evidence" value="ECO:0007669"/>
    <property type="project" value="InterPro"/>
</dbReference>
<dbReference type="RefSeq" id="WP_014901422.1">
    <property type="nucleotide sequence ID" value="NC_018515.1"/>
</dbReference>
<evidence type="ECO:0000313" key="5">
    <source>
        <dbReference type="EMBL" id="AFQ42500.1"/>
    </source>
</evidence>
<dbReference type="InterPro" id="IPR003759">
    <property type="entry name" value="Cbl-bd_cap"/>
</dbReference>
<dbReference type="GO" id="GO:0005829">
    <property type="term" value="C:cytosol"/>
    <property type="evidence" value="ECO:0007669"/>
    <property type="project" value="TreeGrafter"/>
</dbReference>
<dbReference type="PANTHER" id="PTHR45833">
    <property type="entry name" value="METHIONINE SYNTHASE"/>
    <property type="match status" value="1"/>
</dbReference>
<dbReference type="SUPFAM" id="SSF47644">
    <property type="entry name" value="Methionine synthase domain"/>
    <property type="match status" value="1"/>
</dbReference>
<evidence type="ECO:0000259" key="3">
    <source>
        <dbReference type="PROSITE" id="PS51332"/>
    </source>
</evidence>
<dbReference type="SUPFAM" id="SSF52242">
    <property type="entry name" value="Cobalamin (vitamin B12)-binding domain"/>
    <property type="match status" value="1"/>
</dbReference>
<feature type="domain" description="B12-binding N-terminal" evidence="4">
    <location>
        <begin position="1"/>
        <end position="87"/>
    </location>
</feature>
<dbReference type="InterPro" id="IPR050554">
    <property type="entry name" value="Met_Synthase/Corrinoid"/>
</dbReference>
<dbReference type="SMART" id="SM01018">
    <property type="entry name" value="B12-binding_2"/>
    <property type="match status" value="1"/>
</dbReference>
<proteinExistence type="predicted"/>
<sequence>MIFDDIIHSIAEGESEDTIELTKQALAQGYSASSILEKGLIKGMDIIAEKYRTEKVNVPEVLMATQSMHAGLSVIEPILSTPAKKELGKIILGTVAGDLHDIGLSIIKTMAMATGAKVIDLGVNVTPKKFASAVRKEKPNILMISALLTTTMSVMKDVIDELEAQGLRQGLKIIVGGAPITDAFAKEIGADYTFEDAIQFRNFLNDNLNKLLVSKGPARKSRSIHE</sequence>
<keyword evidence="6" id="KW-1185">Reference proteome</keyword>
<dbReference type="OrthoDB" id="9783599at2"/>
<dbReference type="Gene3D" id="3.40.50.280">
    <property type="entry name" value="Cobalamin-binding domain"/>
    <property type="match status" value="1"/>
</dbReference>
<dbReference type="HOGENOM" id="CLU_082102_2_0_9"/>
<dbReference type="PANTHER" id="PTHR45833:SF1">
    <property type="entry name" value="METHIONINE SYNTHASE"/>
    <property type="match status" value="1"/>
</dbReference>
<reference evidence="6" key="2">
    <citation type="submission" date="2012-08" db="EMBL/GenBank/DDBJ databases">
        <title>Finished genome of Desulfosporosinus meridiei DSM 13257.</title>
        <authorList>
            <person name="Huntemann M."/>
            <person name="Wei C.-L."/>
            <person name="Han J."/>
            <person name="Detter J.C."/>
            <person name="Han C."/>
            <person name="Davenport K."/>
            <person name="Daligault H."/>
            <person name="Erkkila T."/>
            <person name="Gu W."/>
            <person name="Munk A.C.C."/>
            <person name="Teshima H."/>
            <person name="Xu Y."/>
            <person name="Chain P."/>
            <person name="Tapia R."/>
            <person name="Chen A."/>
            <person name="Krypides N."/>
            <person name="Mavromatis K."/>
            <person name="Markowitz V."/>
            <person name="Szeto E."/>
            <person name="Ivanova N."/>
            <person name="Mikhailova N."/>
            <person name="Ovchinnikova G."/>
            <person name="Pagani I."/>
            <person name="Pati A."/>
            <person name="Goodwin L."/>
            <person name="Peters L."/>
            <person name="Pitluck S."/>
            <person name="Woyke T."/>
            <person name="Pester M."/>
            <person name="Spring S."/>
            <person name="Ollivier B."/>
            <person name="Rattei T."/>
            <person name="Klenk H.-P."/>
            <person name="Wagner M."/>
            <person name="Loy A."/>
        </authorList>
    </citation>
    <scope>NUCLEOTIDE SEQUENCE [LARGE SCALE GENOMIC DNA]</scope>
    <source>
        <strain evidence="6">ATCC BAA-275 / DSM 13257 / NCIMB 13706 / S10</strain>
    </source>
</reference>
<dbReference type="InterPro" id="IPR036724">
    <property type="entry name" value="Cobalamin-bd_sf"/>
</dbReference>
<dbReference type="GO" id="GO:0008705">
    <property type="term" value="F:methionine synthase activity"/>
    <property type="evidence" value="ECO:0007669"/>
    <property type="project" value="TreeGrafter"/>
</dbReference>
<evidence type="ECO:0000256" key="2">
    <source>
        <dbReference type="ARBA" id="ARBA00023285"/>
    </source>
</evidence>
<dbReference type="Pfam" id="PF02607">
    <property type="entry name" value="B12-binding_2"/>
    <property type="match status" value="1"/>
</dbReference>
<feature type="domain" description="B12-binding" evidence="3">
    <location>
        <begin position="87"/>
        <end position="219"/>
    </location>
</feature>